<dbReference type="Gene3D" id="2.30.30.60">
    <property type="match status" value="1"/>
</dbReference>
<reference evidence="11" key="1">
    <citation type="submission" date="2020-07" db="EMBL/GenBank/DDBJ databases">
        <title>Methanobacterium. sp. MethCan genome.</title>
        <authorList>
            <person name="Postec A."/>
            <person name="Quemeneur M."/>
        </authorList>
    </citation>
    <scope>NUCLEOTIDE SEQUENCE</scope>
    <source>
        <strain evidence="11">MethCAN</strain>
    </source>
</reference>
<dbReference type="Gene3D" id="1.10.287.1260">
    <property type="match status" value="1"/>
</dbReference>
<dbReference type="InterPro" id="IPR049278">
    <property type="entry name" value="MS_channel_C"/>
</dbReference>
<dbReference type="Pfam" id="PF00924">
    <property type="entry name" value="MS_channel_2nd"/>
    <property type="match status" value="1"/>
</dbReference>
<feature type="domain" description="Mechanosensitive ion channel MscS" evidence="8">
    <location>
        <begin position="165"/>
        <end position="233"/>
    </location>
</feature>
<dbReference type="InterPro" id="IPR011066">
    <property type="entry name" value="MscS_channel_C_sf"/>
</dbReference>
<comment type="similarity">
    <text evidence="2">Belongs to the MscS (TC 1.A.23) family.</text>
</comment>
<comment type="subcellular location">
    <subcellularLocation>
        <location evidence="1">Cell membrane</location>
        <topology evidence="1">Multi-pass membrane protein</topology>
    </subcellularLocation>
</comment>
<dbReference type="GeneID" id="64821193"/>
<accession>A0A8T8KBI3</accession>
<dbReference type="RefSeq" id="WP_211533107.1">
    <property type="nucleotide sequence ID" value="NZ_CP058560.1"/>
</dbReference>
<proteinExistence type="inferred from homology"/>
<evidence type="ECO:0000259" key="8">
    <source>
        <dbReference type="Pfam" id="PF00924"/>
    </source>
</evidence>
<dbReference type="PANTHER" id="PTHR30221:SF1">
    <property type="entry name" value="SMALL-CONDUCTANCE MECHANOSENSITIVE CHANNEL"/>
    <property type="match status" value="1"/>
</dbReference>
<dbReference type="GO" id="GO:0005886">
    <property type="term" value="C:plasma membrane"/>
    <property type="evidence" value="ECO:0007669"/>
    <property type="project" value="UniProtKB-SubCell"/>
</dbReference>
<dbReference type="SUPFAM" id="SSF82861">
    <property type="entry name" value="Mechanosensitive channel protein MscS (YggB), transmembrane region"/>
    <property type="match status" value="1"/>
</dbReference>
<evidence type="ECO:0000313" key="11">
    <source>
        <dbReference type="EMBL" id="QUH24150.1"/>
    </source>
</evidence>
<organism evidence="11 12">
    <name type="scientific">Methanobacterium alkalithermotolerans</name>
    <dbReference type="NCBI Taxonomy" id="2731220"/>
    <lineage>
        <taxon>Archaea</taxon>
        <taxon>Methanobacteriati</taxon>
        <taxon>Methanobacteriota</taxon>
        <taxon>Methanomada group</taxon>
        <taxon>Methanobacteria</taxon>
        <taxon>Methanobacteriales</taxon>
        <taxon>Methanobacteriaceae</taxon>
        <taxon>Methanobacterium</taxon>
    </lineage>
</organism>
<feature type="transmembrane region" description="Helical" evidence="7">
    <location>
        <begin position="120"/>
        <end position="138"/>
    </location>
</feature>
<dbReference type="Pfam" id="PF21088">
    <property type="entry name" value="MS_channel_1st"/>
    <property type="match status" value="1"/>
</dbReference>
<dbReference type="OrthoDB" id="121853at2157"/>
<evidence type="ECO:0000256" key="6">
    <source>
        <dbReference type="ARBA" id="ARBA00023136"/>
    </source>
</evidence>
<dbReference type="SUPFAM" id="SSF82689">
    <property type="entry name" value="Mechanosensitive channel protein MscS (YggB), C-terminal domain"/>
    <property type="match status" value="1"/>
</dbReference>
<dbReference type="EMBL" id="CP058560">
    <property type="protein sequence ID" value="QUH24150.1"/>
    <property type="molecule type" value="Genomic_DNA"/>
</dbReference>
<dbReference type="InterPro" id="IPR010920">
    <property type="entry name" value="LSM_dom_sf"/>
</dbReference>
<evidence type="ECO:0000256" key="3">
    <source>
        <dbReference type="ARBA" id="ARBA00022475"/>
    </source>
</evidence>
<feature type="transmembrane region" description="Helical" evidence="7">
    <location>
        <begin position="83"/>
        <end position="108"/>
    </location>
</feature>
<dbReference type="SUPFAM" id="SSF50182">
    <property type="entry name" value="Sm-like ribonucleoproteins"/>
    <property type="match status" value="1"/>
</dbReference>
<keyword evidence="5 7" id="KW-1133">Transmembrane helix</keyword>
<dbReference type="Proteomes" id="UP000681041">
    <property type="component" value="Chromosome"/>
</dbReference>
<evidence type="ECO:0000256" key="4">
    <source>
        <dbReference type="ARBA" id="ARBA00022692"/>
    </source>
</evidence>
<keyword evidence="4 7" id="KW-0812">Transmembrane</keyword>
<name>A0A8T8KBI3_9EURY</name>
<dbReference type="Pfam" id="PF21082">
    <property type="entry name" value="MS_channel_3rd"/>
    <property type="match status" value="1"/>
</dbReference>
<feature type="transmembrane region" description="Helical" evidence="7">
    <location>
        <begin position="6"/>
        <end position="28"/>
    </location>
</feature>
<evidence type="ECO:0000256" key="2">
    <source>
        <dbReference type="ARBA" id="ARBA00008017"/>
    </source>
</evidence>
<keyword evidence="3" id="KW-1003">Cell membrane</keyword>
<feature type="domain" description="Mechanosensitive ion channel MscS C-terminal" evidence="9">
    <location>
        <begin position="241"/>
        <end position="327"/>
    </location>
</feature>
<dbReference type="InterPro" id="IPR011014">
    <property type="entry name" value="MscS_channel_TM-2"/>
</dbReference>
<dbReference type="KEGG" id="meme:HYG87_10470"/>
<evidence type="ECO:0000256" key="7">
    <source>
        <dbReference type="SAM" id="Phobius"/>
    </source>
</evidence>
<keyword evidence="12" id="KW-1185">Reference proteome</keyword>
<evidence type="ECO:0000259" key="9">
    <source>
        <dbReference type="Pfam" id="PF21082"/>
    </source>
</evidence>
<gene>
    <name evidence="11" type="ORF">HYG87_10470</name>
</gene>
<sequence length="338" mass="38371">MNANEMILPLIIILTGIVIGTVLELVVYQKIKKLAVSTNNNLFKIIINSFRGLFIFCFSLTALYISINRMNLPIDILIITEQILTIALILVFTWWVARLLAGFVNLYTQDTEGVLPASSLFGNITRIIVFILGLLVIIQFLGISITPMLTAFGIGGIAVALALEDTLSNMFSGINVISSRELKIGDYIMLDSGEEGYVEDITWRNTTIKPLSNNKIIVPNNKMASSIITNYHKDQKELLLNVRVGVSYDSDLEMVERITLEVAREVLHDLKFADGNFEPYLRFSDFDNSSIKFNVFLSAKEFVEQYPLKHEFIKRLHKRYQKEGIEIPFPIRTVHMKK</sequence>
<dbReference type="InterPro" id="IPR023408">
    <property type="entry name" value="MscS_beta-dom_sf"/>
</dbReference>
<dbReference type="AlphaFoldDB" id="A0A8T8KBI3"/>
<feature type="transmembrane region" description="Helical" evidence="7">
    <location>
        <begin position="49"/>
        <end position="67"/>
    </location>
</feature>
<dbReference type="InterPro" id="IPR006685">
    <property type="entry name" value="MscS_channel_2nd"/>
</dbReference>
<evidence type="ECO:0000313" key="12">
    <source>
        <dbReference type="Proteomes" id="UP000681041"/>
    </source>
</evidence>
<evidence type="ECO:0000256" key="5">
    <source>
        <dbReference type="ARBA" id="ARBA00022989"/>
    </source>
</evidence>
<feature type="domain" description="Mechanosensitive ion channel transmembrane helices 2/3" evidence="10">
    <location>
        <begin position="123"/>
        <end position="163"/>
    </location>
</feature>
<dbReference type="InterPro" id="IPR049142">
    <property type="entry name" value="MS_channel_1st"/>
</dbReference>
<feature type="transmembrane region" description="Helical" evidence="7">
    <location>
        <begin position="144"/>
        <end position="163"/>
    </location>
</feature>
<evidence type="ECO:0000259" key="10">
    <source>
        <dbReference type="Pfam" id="PF21088"/>
    </source>
</evidence>
<dbReference type="PANTHER" id="PTHR30221">
    <property type="entry name" value="SMALL-CONDUCTANCE MECHANOSENSITIVE CHANNEL"/>
    <property type="match status" value="1"/>
</dbReference>
<protein>
    <submittedName>
        <fullName evidence="11">Mechanosensitive ion channel family protein</fullName>
    </submittedName>
</protein>
<dbReference type="Gene3D" id="3.30.70.100">
    <property type="match status" value="1"/>
</dbReference>
<keyword evidence="6 7" id="KW-0472">Membrane</keyword>
<evidence type="ECO:0000256" key="1">
    <source>
        <dbReference type="ARBA" id="ARBA00004651"/>
    </source>
</evidence>
<dbReference type="InterPro" id="IPR045275">
    <property type="entry name" value="MscS_archaea/bacteria_type"/>
</dbReference>
<dbReference type="GO" id="GO:0008381">
    <property type="term" value="F:mechanosensitive monoatomic ion channel activity"/>
    <property type="evidence" value="ECO:0007669"/>
    <property type="project" value="InterPro"/>
</dbReference>